<organism evidence="8 9">
    <name type="scientific">Escallonia herrerae</name>
    <dbReference type="NCBI Taxonomy" id="1293975"/>
    <lineage>
        <taxon>Eukaryota</taxon>
        <taxon>Viridiplantae</taxon>
        <taxon>Streptophyta</taxon>
        <taxon>Embryophyta</taxon>
        <taxon>Tracheophyta</taxon>
        <taxon>Spermatophyta</taxon>
        <taxon>Magnoliopsida</taxon>
        <taxon>eudicotyledons</taxon>
        <taxon>Gunneridae</taxon>
        <taxon>Pentapetalae</taxon>
        <taxon>asterids</taxon>
        <taxon>campanulids</taxon>
        <taxon>Escalloniales</taxon>
        <taxon>Escalloniaceae</taxon>
        <taxon>Escallonia</taxon>
    </lineage>
</organism>
<reference evidence="8" key="1">
    <citation type="submission" date="2022-12" db="EMBL/GenBank/DDBJ databases">
        <title>Draft genome assemblies for two species of Escallonia (Escalloniales).</title>
        <authorList>
            <person name="Chanderbali A."/>
            <person name="Dervinis C."/>
            <person name="Anghel I."/>
            <person name="Soltis D."/>
            <person name="Soltis P."/>
            <person name="Zapata F."/>
        </authorList>
    </citation>
    <scope>NUCLEOTIDE SEQUENCE</scope>
    <source>
        <strain evidence="8">UCBG64.0493</strain>
        <tissue evidence="8">Leaf</tissue>
    </source>
</reference>
<dbReference type="AlphaFoldDB" id="A0AA88VFZ5"/>
<keyword evidence="6" id="KW-0472">Membrane</keyword>
<dbReference type="Pfam" id="PF13855">
    <property type="entry name" value="LRR_8"/>
    <property type="match status" value="2"/>
</dbReference>
<evidence type="ECO:0000256" key="3">
    <source>
        <dbReference type="ARBA" id="ARBA00022614"/>
    </source>
</evidence>
<dbReference type="Pfam" id="PF00560">
    <property type="entry name" value="LRR_1"/>
    <property type="match status" value="2"/>
</dbReference>
<dbReference type="PANTHER" id="PTHR48062:SF21">
    <property type="entry name" value="RECEPTOR-LIKE PROTEIN 12"/>
    <property type="match status" value="1"/>
</dbReference>
<proteinExistence type="inferred from homology"/>
<dbReference type="InterPro" id="IPR032675">
    <property type="entry name" value="LRR_dom_sf"/>
</dbReference>
<protein>
    <submittedName>
        <fullName evidence="8">Uncharacterized protein</fullName>
    </submittedName>
</protein>
<name>A0AA88VFZ5_9ASTE</name>
<keyword evidence="9" id="KW-1185">Reference proteome</keyword>
<keyword evidence="7" id="KW-0325">Glycoprotein</keyword>
<dbReference type="PANTHER" id="PTHR48062">
    <property type="entry name" value="RECEPTOR-LIKE PROTEIN 14"/>
    <property type="match status" value="1"/>
</dbReference>
<evidence type="ECO:0000256" key="6">
    <source>
        <dbReference type="ARBA" id="ARBA00023136"/>
    </source>
</evidence>
<dbReference type="InterPro" id="IPR001611">
    <property type="entry name" value="Leu-rich_rpt"/>
</dbReference>
<sequence length="329" mass="36029">MPSYPISKLSKLDIASNLFSGNIPPNIAISFPGLKALTLSANCFTVPIPSSLGDMASLEYLDLSHNLLSGNIPSSFAMGCRSLESLRLSNNNLQGSILPARHNLTMLRSLELDVNNFTTNPNSLSSCYNLVVLNINLNHHDGPFPTAICQPNNNIASILPACFSPPDIEYVQLSKNRLQGLQGPSPRAFFDCTNIRVLDLSHNQLTGPIPNWFDSLSSLIILVGLIHGDIILEEPIKYENVYVEELIQIVTKSIPRIPRSLSGTIPITVANLTGTENLDLSYNRLTGNIPSQLANLDSLQVFNVSFKYAISFFAESLLLEIAPTQNQLR</sequence>
<evidence type="ECO:0000313" key="9">
    <source>
        <dbReference type="Proteomes" id="UP001188597"/>
    </source>
</evidence>
<dbReference type="PROSITE" id="PS51450">
    <property type="entry name" value="LRR"/>
    <property type="match status" value="1"/>
</dbReference>
<dbReference type="SUPFAM" id="SSF52058">
    <property type="entry name" value="L domain-like"/>
    <property type="match status" value="1"/>
</dbReference>
<evidence type="ECO:0000313" key="8">
    <source>
        <dbReference type="EMBL" id="KAK3006564.1"/>
    </source>
</evidence>
<gene>
    <name evidence="8" type="ORF">RJ639_017169</name>
</gene>
<dbReference type="EMBL" id="JAVXUP010001978">
    <property type="protein sequence ID" value="KAK3006564.1"/>
    <property type="molecule type" value="Genomic_DNA"/>
</dbReference>
<comment type="similarity">
    <text evidence="2">Belongs to the RLP family.</text>
</comment>
<dbReference type="InterPro" id="IPR051502">
    <property type="entry name" value="RLP_Defense_Trigger"/>
</dbReference>
<dbReference type="PRINTS" id="PR00019">
    <property type="entry name" value="LEURICHRPT"/>
</dbReference>
<accession>A0AA88VFZ5</accession>
<evidence type="ECO:0000256" key="2">
    <source>
        <dbReference type="ARBA" id="ARBA00009592"/>
    </source>
</evidence>
<evidence type="ECO:0000256" key="4">
    <source>
        <dbReference type="ARBA" id="ARBA00022729"/>
    </source>
</evidence>
<comment type="subcellular location">
    <subcellularLocation>
        <location evidence="1">Membrane</location>
    </subcellularLocation>
</comment>
<dbReference type="GO" id="GO:0012505">
    <property type="term" value="C:endomembrane system"/>
    <property type="evidence" value="ECO:0007669"/>
    <property type="project" value="UniProtKB-SubCell"/>
</dbReference>
<evidence type="ECO:0000256" key="5">
    <source>
        <dbReference type="ARBA" id="ARBA00022737"/>
    </source>
</evidence>
<keyword evidence="5" id="KW-0677">Repeat</keyword>
<keyword evidence="4" id="KW-0732">Signal</keyword>
<evidence type="ECO:0000256" key="7">
    <source>
        <dbReference type="ARBA" id="ARBA00023180"/>
    </source>
</evidence>
<dbReference type="Gene3D" id="3.80.10.10">
    <property type="entry name" value="Ribonuclease Inhibitor"/>
    <property type="match status" value="2"/>
</dbReference>
<keyword evidence="3" id="KW-0433">Leucine-rich repeat</keyword>
<dbReference type="Proteomes" id="UP001188597">
    <property type="component" value="Unassembled WGS sequence"/>
</dbReference>
<dbReference type="FunFam" id="3.80.10.10:FF:000041">
    <property type="entry name" value="LRR receptor-like serine/threonine-protein kinase ERECTA"/>
    <property type="match status" value="1"/>
</dbReference>
<comment type="caution">
    <text evidence="8">The sequence shown here is derived from an EMBL/GenBank/DDBJ whole genome shotgun (WGS) entry which is preliminary data.</text>
</comment>
<evidence type="ECO:0000256" key="1">
    <source>
        <dbReference type="ARBA" id="ARBA00004370"/>
    </source>
</evidence>
<dbReference type="GO" id="GO:0005886">
    <property type="term" value="C:plasma membrane"/>
    <property type="evidence" value="ECO:0007669"/>
    <property type="project" value="UniProtKB-SubCell"/>
</dbReference>